<dbReference type="NCBIfam" id="TIGR00002">
    <property type="entry name" value="S16"/>
    <property type="match status" value="1"/>
</dbReference>
<sequence length="113" mass="12993">MVDRVEKIVYINIIERKEGIIMAVKIRLTRMGAKKRPSYRIVATDSRRPRDGQYIELIGTYNPVAEPKAVNIKEEVAMKWLRNGAVPTDTVRNLFSEAGIMKKFAEEKDKKEA</sequence>
<dbReference type="AlphaFoldDB" id="K1RKS1"/>
<keyword evidence="2" id="KW-0687">Ribonucleoprotein</keyword>
<dbReference type="InterPro" id="IPR020592">
    <property type="entry name" value="Ribosomal_bS16_CS"/>
</dbReference>
<dbReference type="EMBL" id="AJWZ01011232">
    <property type="protein sequence ID" value="EKC45998.1"/>
    <property type="molecule type" value="Genomic_DNA"/>
</dbReference>
<dbReference type="Pfam" id="PF00886">
    <property type="entry name" value="Ribosomal_S16"/>
    <property type="match status" value="1"/>
</dbReference>
<gene>
    <name evidence="4" type="ORF">OBE_16530</name>
</gene>
<accession>K1RKS1</accession>
<proteinExistence type="inferred from homology"/>
<dbReference type="SUPFAM" id="SSF54565">
    <property type="entry name" value="Ribosomal protein S16"/>
    <property type="match status" value="1"/>
</dbReference>
<dbReference type="PROSITE" id="PS00732">
    <property type="entry name" value="RIBOSOMAL_S16"/>
    <property type="match status" value="1"/>
</dbReference>
<dbReference type="InterPro" id="IPR000307">
    <property type="entry name" value="Ribosomal_bS16"/>
</dbReference>
<evidence type="ECO:0000256" key="3">
    <source>
        <dbReference type="ARBA" id="ARBA00035310"/>
    </source>
</evidence>
<evidence type="ECO:0000313" key="4">
    <source>
        <dbReference type="EMBL" id="EKC45998.1"/>
    </source>
</evidence>
<protein>
    <recommendedName>
        <fullName evidence="3">30S ribosomal protein S16</fullName>
    </recommendedName>
</protein>
<organism evidence="4">
    <name type="scientific">human gut metagenome</name>
    <dbReference type="NCBI Taxonomy" id="408170"/>
    <lineage>
        <taxon>unclassified sequences</taxon>
        <taxon>metagenomes</taxon>
        <taxon>organismal metagenomes</taxon>
    </lineage>
</organism>
<keyword evidence="1 4" id="KW-0689">Ribosomal protein</keyword>
<dbReference type="FunFam" id="3.30.1320.10:FF:000002">
    <property type="entry name" value="30S ribosomal protein S16"/>
    <property type="match status" value="1"/>
</dbReference>
<dbReference type="GO" id="GO:0015935">
    <property type="term" value="C:small ribosomal subunit"/>
    <property type="evidence" value="ECO:0007669"/>
    <property type="project" value="TreeGrafter"/>
</dbReference>
<evidence type="ECO:0000256" key="1">
    <source>
        <dbReference type="ARBA" id="ARBA00022980"/>
    </source>
</evidence>
<dbReference type="InterPro" id="IPR023803">
    <property type="entry name" value="Ribosomal_bS16_dom_sf"/>
</dbReference>
<name>K1RKS1_9ZZZZ</name>
<reference evidence="4" key="1">
    <citation type="journal article" date="2013" name="Environ. Microbiol.">
        <title>Microbiota from the distal guts of lean and obese adolescents exhibit partial functional redundancy besides clear differences in community structure.</title>
        <authorList>
            <person name="Ferrer M."/>
            <person name="Ruiz A."/>
            <person name="Lanza F."/>
            <person name="Haange S.B."/>
            <person name="Oberbach A."/>
            <person name="Till H."/>
            <person name="Bargiela R."/>
            <person name="Campoy C."/>
            <person name="Segura M.T."/>
            <person name="Richter M."/>
            <person name="von Bergen M."/>
            <person name="Seifert J."/>
            <person name="Suarez A."/>
        </authorList>
    </citation>
    <scope>NUCLEOTIDE SEQUENCE</scope>
</reference>
<dbReference type="GO" id="GO:0003735">
    <property type="term" value="F:structural constituent of ribosome"/>
    <property type="evidence" value="ECO:0007669"/>
    <property type="project" value="InterPro"/>
</dbReference>
<comment type="caution">
    <text evidence="4">The sequence shown here is derived from an EMBL/GenBank/DDBJ whole genome shotgun (WGS) entry which is preliminary data.</text>
</comment>
<dbReference type="Gene3D" id="3.30.1320.10">
    <property type="match status" value="1"/>
</dbReference>
<dbReference type="PANTHER" id="PTHR12919">
    <property type="entry name" value="30S RIBOSOMAL PROTEIN S16"/>
    <property type="match status" value="1"/>
</dbReference>
<evidence type="ECO:0000256" key="2">
    <source>
        <dbReference type="ARBA" id="ARBA00023274"/>
    </source>
</evidence>
<dbReference type="GO" id="GO:0006412">
    <property type="term" value="P:translation"/>
    <property type="evidence" value="ECO:0007669"/>
    <property type="project" value="InterPro"/>
</dbReference>
<dbReference type="GO" id="GO:0005737">
    <property type="term" value="C:cytoplasm"/>
    <property type="evidence" value="ECO:0007669"/>
    <property type="project" value="UniProtKB-ARBA"/>
</dbReference>
<dbReference type="HAMAP" id="MF_00385">
    <property type="entry name" value="Ribosomal_bS16"/>
    <property type="match status" value="1"/>
</dbReference>
<dbReference type="PANTHER" id="PTHR12919:SF20">
    <property type="entry name" value="SMALL RIBOSOMAL SUBUNIT PROTEIN BS16M"/>
    <property type="match status" value="1"/>
</dbReference>